<dbReference type="KEGG" id="cmav:ABHF33_08975"/>
<dbReference type="SUPFAM" id="SSF56601">
    <property type="entry name" value="beta-lactamase/transpeptidase-like"/>
    <property type="match status" value="1"/>
</dbReference>
<reference evidence="3" key="1">
    <citation type="submission" date="2024-05" db="EMBL/GenBank/DDBJ databases">
        <authorList>
            <person name="Yang L."/>
            <person name="Pan L."/>
        </authorList>
    </citation>
    <scope>NUCLEOTIDE SEQUENCE</scope>
    <source>
        <strain evidence="3">FCG-7</strain>
    </source>
</reference>
<organism evidence="3">
    <name type="scientific">Chitinibacter mangrovi</name>
    <dbReference type="NCBI Taxonomy" id="3153927"/>
    <lineage>
        <taxon>Bacteria</taxon>
        <taxon>Pseudomonadati</taxon>
        <taxon>Pseudomonadota</taxon>
        <taxon>Betaproteobacteria</taxon>
        <taxon>Neisseriales</taxon>
        <taxon>Chitinibacteraceae</taxon>
        <taxon>Chitinibacter</taxon>
    </lineage>
</organism>
<feature type="signal peptide" evidence="1">
    <location>
        <begin position="1"/>
        <end position="28"/>
    </location>
</feature>
<evidence type="ECO:0000313" key="3">
    <source>
        <dbReference type="EMBL" id="XBL99211.1"/>
    </source>
</evidence>
<proteinExistence type="predicted"/>
<dbReference type="PANTHER" id="PTHR43283">
    <property type="entry name" value="BETA-LACTAMASE-RELATED"/>
    <property type="match status" value="1"/>
</dbReference>
<name>A0AAU7F5P0_9NEIS</name>
<dbReference type="InterPro" id="IPR012338">
    <property type="entry name" value="Beta-lactam/transpept-like"/>
</dbReference>
<keyword evidence="3" id="KW-0378">Hydrolase</keyword>
<dbReference type="PANTHER" id="PTHR43283:SF7">
    <property type="entry name" value="BETA-LACTAMASE-RELATED DOMAIN-CONTAINING PROTEIN"/>
    <property type="match status" value="1"/>
</dbReference>
<evidence type="ECO:0000256" key="1">
    <source>
        <dbReference type="SAM" id="SignalP"/>
    </source>
</evidence>
<gene>
    <name evidence="3" type="ORF">ABHF33_08975</name>
</gene>
<dbReference type="AlphaFoldDB" id="A0AAU7F5P0"/>
<dbReference type="InterPro" id="IPR050789">
    <property type="entry name" value="Diverse_Enzym_Activities"/>
</dbReference>
<evidence type="ECO:0000259" key="2">
    <source>
        <dbReference type="Pfam" id="PF00144"/>
    </source>
</evidence>
<protein>
    <submittedName>
        <fullName evidence="3">Serine hydrolase</fullName>
        <ecNumber evidence="3">3.-.-.-</ecNumber>
    </submittedName>
</protein>
<dbReference type="EMBL" id="CP157355">
    <property type="protein sequence ID" value="XBL99211.1"/>
    <property type="molecule type" value="Genomic_DNA"/>
</dbReference>
<dbReference type="Pfam" id="PF00144">
    <property type="entry name" value="Beta-lactamase"/>
    <property type="match status" value="1"/>
</dbReference>
<keyword evidence="1" id="KW-0732">Signal</keyword>
<sequence>MTAIEHLPMKPFLIASTFSLICTNPSLAASLDQVSPESQGLSSSKLANMMKYLQTPGTNVDSVIIARNGQIVLEAYAAPNRSDIVHQINSVTKSVVSALLGIAIGESKLKLSNTVADILPQYAELPNAKILTVEKLASMSTGVEWKSEYFGSAFNDWGKVREADDWIKAYLSYPINSDKVGQFTYNSAESDLLGALISAATGMPLADYAEAKLFKPLAIKNTRWVQNKHGQYGGGRGLYILPRDMLKFGELYRQQGKWQGQQIIPQQWITYSTQQRVATVGKFSNIPAYGAQWWVGKGWYAAMGGVAKRLRFYPKKISRW</sequence>
<feature type="chain" id="PRO_5043952533" evidence="1">
    <location>
        <begin position="29"/>
        <end position="320"/>
    </location>
</feature>
<accession>A0AAU7F5P0</accession>
<dbReference type="GO" id="GO:0016787">
    <property type="term" value="F:hydrolase activity"/>
    <property type="evidence" value="ECO:0007669"/>
    <property type="project" value="UniProtKB-KW"/>
</dbReference>
<dbReference type="Gene3D" id="3.40.710.10">
    <property type="entry name" value="DD-peptidase/beta-lactamase superfamily"/>
    <property type="match status" value="1"/>
</dbReference>
<dbReference type="RefSeq" id="WP_348943645.1">
    <property type="nucleotide sequence ID" value="NZ_CP157355.1"/>
</dbReference>
<dbReference type="EC" id="3.-.-.-" evidence="3"/>
<feature type="domain" description="Beta-lactamase-related" evidence="2">
    <location>
        <begin position="61"/>
        <end position="307"/>
    </location>
</feature>
<dbReference type="InterPro" id="IPR001466">
    <property type="entry name" value="Beta-lactam-related"/>
</dbReference>